<feature type="transmembrane region" description="Helical" evidence="8">
    <location>
        <begin position="350"/>
        <end position="367"/>
    </location>
</feature>
<evidence type="ECO:0000256" key="8">
    <source>
        <dbReference type="SAM" id="Phobius"/>
    </source>
</evidence>
<keyword evidence="5 8" id="KW-1133">Transmembrane helix</keyword>
<proteinExistence type="inferred from homology"/>
<evidence type="ECO:0000256" key="2">
    <source>
        <dbReference type="ARBA" id="ARBA00008821"/>
    </source>
</evidence>
<dbReference type="GO" id="GO:0005886">
    <property type="term" value="C:plasma membrane"/>
    <property type="evidence" value="ECO:0007669"/>
    <property type="project" value="TreeGrafter"/>
</dbReference>
<name>A0AAW1NV02_9CHLO</name>
<feature type="transmembrane region" description="Helical" evidence="8">
    <location>
        <begin position="581"/>
        <end position="604"/>
    </location>
</feature>
<protein>
    <recommendedName>
        <fullName evidence="11">Uric acid-xanthine permease</fullName>
    </recommendedName>
</protein>
<dbReference type="PANTHER" id="PTHR42810">
    <property type="entry name" value="PURINE PERMEASE C1399.01C-RELATED"/>
    <property type="match status" value="1"/>
</dbReference>
<evidence type="ECO:0000313" key="10">
    <source>
        <dbReference type="Proteomes" id="UP001465755"/>
    </source>
</evidence>
<comment type="caution">
    <text evidence="9">The sequence shown here is derived from an EMBL/GenBank/DDBJ whole genome shotgun (WGS) entry which is preliminary data.</text>
</comment>
<evidence type="ECO:0000313" key="9">
    <source>
        <dbReference type="EMBL" id="KAK9795575.1"/>
    </source>
</evidence>
<dbReference type="Pfam" id="PF00860">
    <property type="entry name" value="Xan_ur_permease"/>
    <property type="match status" value="2"/>
</dbReference>
<feature type="transmembrane region" description="Helical" evidence="8">
    <location>
        <begin position="220"/>
        <end position="238"/>
    </location>
</feature>
<evidence type="ECO:0000256" key="6">
    <source>
        <dbReference type="ARBA" id="ARBA00023136"/>
    </source>
</evidence>
<accession>A0AAW1NV02</accession>
<dbReference type="GO" id="GO:0042907">
    <property type="term" value="F:xanthine transmembrane transporter activity"/>
    <property type="evidence" value="ECO:0007669"/>
    <property type="project" value="TreeGrafter"/>
</dbReference>
<comment type="subcellular location">
    <subcellularLocation>
        <location evidence="1">Membrane</location>
        <topology evidence="1">Multi-pass membrane protein</topology>
    </subcellularLocation>
</comment>
<feature type="transmembrane region" description="Helical" evidence="8">
    <location>
        <begin position="397"/>
        <end position="422"/>
    </location>
</feature>
<keyword evidence="4 8" id="KW-0812">Transmembrane</keyword>
<evidence type="ECO:0000256" key="3">
    <source>
        <dbReference type="ARBA" id="ARBA00022448"/>
    </source>
</evidence>
<dbReference type="NCBIfam" id="TIGR00801">
    <property type="entry name" value="ncs2"/>
    <property type="match status" value="1"/>
</dbReference>
<dbReference type="PANTHER" id="PTHR42810:SF2">
    <property type="entry name" value="PURINE PERMEASE C1399.01C-RELATED"/>
    <property type="match status" value="1"/>
</dbReference>
<gene>
    <name evidence="9" type="ORF">WJX73_005235</name>
</gene>
<dbReference type="EMBL" id="JALJOQ010000126">
    <property type="protein sequence ID" value="KAK9795575.1"/>
    <property type="molecule type" value="Genomic_DNA"/>
</dbReference>
<organism evidence="9 10">
    <name type="scientific">Symbiochloris irregularis</name>
    <dbReference type="NCBI Taxonomy" id="706552"/>
    <lineage>
        <taxon>Eukaryota</taxon>
        <taxon>Viridiplantae</taxon>
        <taxon>Chlorophyta</taxon>
        <taxon>core chlorophytes</taxon>
        <taxon>Trebouxiophyceae</taxon>
        <taxon>Trebouxiales</taxon>
        <taxon>Trebouxiaceae</taxon>
        <taxon>Symbiochloris</taxon>
    </lineage>
</organism>
<sequence length="683" mass="73854">MGLRDRYLPEDWRENQCLGKFDFSGKGIDLHDPKDIIIGNYDWGYLCWPTWPYCRAKFGLRERPIPPFYPVNQLLSICVALLMGLQHALAMVGGLITPPLLVGLKAFNDPTLTSSEAQDRQTQLVASSLIVTGICTIVHVIQIPIPFTKMVYGTGVISVAGISFTFLLTAENSVDIMMQDGDSFDVAYGRFIGVLLATTWLVVAISFMNERMVKRIFPPLVPGVTIFLIGAALIGTGFQNWGGGAYCAEYANGLPAEAQTCLVPYNTTIYQSYSWVEQENPNLIPESYSLQNGSNYMNGTCYSAQVTPLCGTQGHVQLPFGAPEYVGLGFLVFVTLCVIEIFGSPFMRNAEVIIALLFGYLIAGVVTRDGQHYVNTSAIDQAPGITFLWVRTYPIGFFAPAVLPCLVAFLVTAVEAIGDITATEEASRLPTAGSDHRRRIQGGLLGDGVNCFFGALAFTLPTTTFAQNNGVIVLTRCASRSAGVCCGLWLFLFGVIAKIGAFFVAIPYPILGGMTTFLFACVAVSGIKIIILGGLGRRVRFITAIALGLGLGVTIVPGWATNHLWPIVPSMSEALRSFRDACILVLSNGFAIGCIASILLHLLLPEESDPNDPDAPIKDPQGDRSFTTHPKSPESNHVPASVYNDQKHGNGDNGELYKEPMNVGAMQRGDDTAHHIGGKEPIV</sequence>
<feature type="transmembrane region" description="Helical" evidence="8">
    <location>
        <begin position="517"/>
        <end position="535"/>
    </location>
</feature>
<dbReference type="AlphaFoldDB" id="A0AAW1NV02"/>
<keyword evidence="6 8" id="KW-0472">Membrane</keyword>
<evidence type="ECO:0000256" key="5">
    <source>
        <dbReference type="ARBA" id="ARBA00022989"/>
    </source>
</evidence>
<evidence type="ECO:0008006" key="11">
    <source>
        <dbReference type="Google" id="ProtNLM"/>
    </source>
</evidence>
<reference evidence="9 10" key="1">
    <citation type="journal article" date="2024" name="Nat. Commun.">
        <title>Phylogenomics reveals the evolutionary origins of lichenization in chlorophyte algae.</title>
        <authorList>
            <person name="Puginier C."/>
            <person name="Libourel C."/>
            <person name="Otte J."/>
            <person name="Skaloud P."/>
            <person name="Haon M."/>
            <person name="Grisel S."/>
            <person name="Petersen M."/>
            <person name="Berrin J.G."/>
            <person name="Delaux P.M."/>
            <person name="Dal Grande F."/>
            <person name="Keller J."/>
        </authorList>
    </citation>
    <scope>NUCLEOTIDE SEQUENCE [LARGE SCALE GENOMIC DNA]</scope>
    <source>
        <strain evidence="9 10">SAG 2036</strain>
    </source>
</reference>
<feature type="transmembrane region" description="Helical" evidence="8">
    <location>
        <begin position="74"/>
        <end position="104"/>
    </location>
</feature>
<evidence type="ECO:0000256" key="1">
    <source>
        <dbReference type="ARBA" id="ARBA00004141"/>
    </source>
</evidence>
<keyword evidence="3" id="KW-0813">Transport</keyword>
<feature type="transmembrane region" description="Helical" evidence="8">
    <location>
        <begin position="150"/>
        <end position="168"/>
    </location>
</feature>
<feature type="transmembrane region" description="Helical" evidence="8">
    <location>
        <begin position="481"/>
        <end position="505"/>
    </location>
</feature>
<feature type="region of interest" description="Disordered" evidence="7">
    <location>
        <begin position="610"/>
        <end position="657"/>
    </location>
</feature>
<feature type="compositionally biased region" description="Polar residues" evidence="7">
    <location>
        <begin position="624"/>
        <end position="635"/>
    </location>
</feature>
<feature type="transmembrane region" description="Helical" evidence="8">
    <location>
        <begin position="325"/>
        <end position="343"/>
    </location>
</feature>
<evidence type="ECO:0000256" key="7">
    <source>
        <dbReference type="SAM" id="MobiDB-lite"/>
    </source>
</evidence>
<dbReference type="InterPro" id="IPR006042">
    <property type="entry name" value="Xan_ur_permease"/>
</dbReference>
<evidence type="ECO:0000256" key="4">
    <source>
        <dbReference type="ARBA" id="ARBA00022692"/>
    </source>
</evidence>
<dbReference type="Proteomes" id="UP001465755">
    <property type="component" value="Unassembled WGS sequence"/>
</dbReference>
<comment type="similarity">
    <text evidence="2">Belongs to the nucleobase:cation symporter-2 (NCS2) (TC 2.A.40) family.</text>
</comment>
<feature type="transmembrane region" description="Helical" evidence="8">
    <location>
        <begin position="541"/>
        <end position="560"/>
    </location>
</feature>
<dbReference type="InterPro" id="IPR006043">
    <property type="entry name" value="NCS2"/>
</dbReference>
<feature type="transmembrane region" description="Helical" evidence="8">
    <location>
        <begin position="188"/>
        <end position="208"/>
    </location>
</feature>
<keyword evidence="10" id="KW-1185">Reference proteome</keyword>
<feature type="transmembrane region" description="Helical" evidence="8">
    <location>
        <begin position="124"/>
        <end position="143"/>
    </location>
</feature>
<feature type="compositionally biased region" description="Basic and acidic residues" evidence="7">
    <location>
        <begin position="645"/>
        <end position="657"/>
    </location>
</feature>